<dbReference type="Pfam" id="PF13365">
    <property type="entry name" value="Trypsin_2"/>
    <property type="match status" value="1"/>
</dbReference>
<comment type="similarity">
    <text evidence="1">Belongs to the peptidase S1C family.</text>
</comment>
<accession>A0A1T4W6D6</accession>
<gene>
    <name evidence="4" type="ORF">SAMN02745702_01635</name>
</gene>
<keyword evidence="5" id="KW-1185">Reference proteome</keyword>
<evidence type="ECO:0000256" key="2">
    <source>
        <dbReference type="ARBA" id="ARBA00022670"/>
    </source>
</evidence>
<evidence type="ECO:0000313" key="4">
    <source>
        <dbReference type="EMBL" id="SKA72281.1"/>
    </source>
</evidence>
<dbReference type="STRING" id="1121442.SAMN02745702_01635"/>
<protein>
    <submittedName>
        <fullName evidence="4">Serine protease Do</fullName>
    </submittedName>
</protein>
<dbReference type="GO" id="GO:0006508">
    <property type="term" value="P:proteolysis"/>
    <property type="evidence" value="ECO:0007669"/>
    <property type="project" value="UniProtKB-KW"/>
</dbReference>
<reference evidence="4 5" key="1">
    <citation type="submission" date="2017-02" db="EMBL/GenBank/DDBJ databases">
        <authorList>
            <person name="Peterson S.W."/>
        </authorList>
    </citation>
    <scope>NUCLEOTIDE SEQUENCE [LARGE SCALE GENOMIC DNA]</scope>
    <source>
        <strain evidence="4 5">DSM 18034</strain>
    </source>
</reference>
<proteinExistence type="inferred from homology"/>
<organism evidence="4 5">
    <name type="scientific">Desulfobaculum bizertense DSM 18034</name>
    <dbReference type="NCBI Taxonomy" id="1121442"/>
    <lineage>
        <taxon>Bacteria</taxon>
        <taxon>Pseudomonadati</taxon>
        <taxon>Thermodesulfobacteriota</taxon>
        <taxon>Desulfovibrionia</taxon>
        <taxon>Desulfovibrionales</taxon>
        <taxon>Desulfovibrionaceae</taxon>
        <taxon>Desulfobaculum</taxon>
    </lineage>
</organism>
<dbReference type="SUPFAM" id="SSF50494">
    <property type="entry name" value="Trypsin-like serine proteases"/>
    <property type="match status" value="1"/>
</dbReference>
<dbReference type="EMBL" id="FUYA01000004">
    <property type="protein sequence ID" value="SKA72281.1"/>
    <property type="molecule type" value="Genomic_DNA"/>
</dbReference>
<dbReference type="AlphaFoldDB" id="A0A1T4W6D6"/>
<name>A0A1T4W6D6_9BACT</name>
<dbReference type="PANTHER" id="PTHR43343">
    <property type="entry name" value="PEPTIDASE S12"/>
    <property type="match status" value="1"/>
</dbReference>
<dbReference type="InterPro" id="IPR043504">
    <property type="entry name" value="Peptidase_S1_PA_chymotrypsin"/>
</dbReference>
<evidence type="ECO:0000256" key="1">
    <source>
        <dbReference type="ARBA" id="ARBA00010541"/>
    </source>
</evidence>
<dbReference type="InterPro" id="IPR009003">
    <property type="entry name" value="Peptidase_S1_PA"/>
</dbReference>
<dbReference type="OrthoDB" id="5449947at2"/>
<evidence type="ECO:0000256" key="3">
    <source>
        <dbReference type="ARBA" id="ARBA00022801"/>
    </source>
</evidence>
<dbReference type="PANTHER" id="PTHR43343:SF3">
    <property type="entry name" value="PROTEASE DO-LIKE 8, CHLOROPLASTIC"/>
    <property type="match status" value="1"/>
</dbReference>
<dbReference type="GO" id="GO:0008233">
    <property type="term" value="F:peptidase activity"/>
    <property type="evidence" value="ECO:0007669"/>
    <property type="project" value="UniProtKB-KW"/>
</dbReference>
<keyword evidence="2 4" id="KW-0645">Protease</keyword>
<dbReference type="Gene3D" id="2.40.10.10">
    <property type="entry name" value="Trypsin-like serine proteases"/>
    <property type="match status" value="2"/>
</dbReference>
<sequence length="228" mass="24682">MYTHATHKYQHACMMLMRRHGGEGAIFLGTAFVCHSKGYLLTVRHLYGENPEDLFVVSSRSTDDFQPIVRDQVTSCPVRVVAEDAGSDLALLQFDPAAHFDTPDHLLGNSEQLPLGASVLGLGFPFGNQQLHNLATVSSIVASKVTMPGGYNEILIDSRVHMGDRGGPLVSVDDARIVGIIWGRFCPMRDGSGIRAAYCEGAMDTNISAVVPIEYGISLMEQCGLEVS</sequence>
<keyword evidence="3" id="KW-0378">Hydrolase</keyword>
<dbReference type="RefSeq" id="WP_078684903.1">
    <property type="nucleotide sequence ID" value="NZ_FUYA01000004.1"/>
</dbReference>
<dbReference type="Proteomes" id="UP000189733">
    <property type="component" value="Unassembled WGS sequence"/>
</dbReference>
<evidence type="ECO:0000313" key="5">
    <source>
        <dbReference type="Proteomes" id="UP000189733"/>
    </source>
</evidence>
<dbReference type="InterPro" id="IPR051201">
    <property type="entry name" value="Chloro_Bact_Ser_Proteases"/>
</dbReference>